<accession>A0AA49GRN0</accession>
<feature type="site" description="Stabilizes the phosphoryl group" evidence="9">
    <location>
        <position position="57"/>
    </location>
</feature>
<feature type="site" description="Contributes to substrate recognition" evidence="9">
    <location>
        <position position="105"/>
    </location>
</feature>
<feature type="binding site" evidence="10">
    <location>
        <position position="95"/>
    </location>
    <ligand>
        <name>Zn(2+)</name>
        <dbReference type="ChEBI" id="CHEBI:29105"/>
    </ligand>
</feature>
<dbReference type="PANTHER" id="PTHR42891">
    <property type="entry name" value="D-GLYCERO-BETA-D-MANNO-HEPTOSE-1,7-BISPHOSPHATE 7-PHOSPHATASE"/>
    <property type="match status" value="1"/>
</dbReference>
<dbReference type="EMBL" id="CP120682">
    <property type="protein sequence ID" value="WKN39347.1"/>
    <property type="molecule type" value="Genomic_DNA"/>
</dbReference>
<reference evidence="11" key="2">
    <citation type="journal article" date="2024" name="Antonie Van Leeuwenhoek">
        <title>Roseihalotalea indica gen. nov., sp. nov., a halophilic Bacteroidetes from mesopelagic Southwest Indian Ocean with higher carbohydrate metabolic potential.</title>
        <authorList>
            <person name="Chen B."/>
            <person name="Zhang M."/>
            <person name="Lin D."/>
            <person name="Ye J."/>
            <person name="Tang K."/>
        </authorList>
    </citation>
    <scope>NUCLEOTIDE SEQUENCE</scope>
    <source>
        <strain evidence="11">TK19036</strain>
    </source>
</reference>
<keyword evidence="10" id="KW-0862">Zinc</keyword>
<protein>
    <recommendedName>
        <fullName evidence="6 7">D,D-heptose 1,7-bisphosphate phosphatase</fullName>
        <ecNumber evidence="7">3.1.3.-</ecNumber>
    </recommendedName>
</protein>
<name>A0AA49GRN0_9BACT</name>
<evidence type="ECO:0000256" key="2">
    <source>
        <dbReference type="ARBA" id="ARBA00022490"/>
    </source>
</evidence>
<feature type="active site" description="Proton donor" evidence="8">
    <location>
        <position position="16"/>
    </location>
</feature>
<comment type="cofactor">
    <cofactor evidence="10">
        <name>Zn(2+)</name>
        <dbReference type="ChEBI" id="CHEBI:29105"/>
    </cofactor>
</comment>
<feature type="active site" description="Nucleophile" evidence="8">
    <location>
        <position position="14"/>
    </location>
</feature>
<evidence type="ECO:0000256" key="7">
    <source>
        <dbReference type="PIRNR" id="PIRNR004682"/>
    </source>
</evidence>
<evidence type="ECO:0000256" key="5">
    <source>
        <dbReference type="ARBA" id="ARBA00023277"/>
    </source>
</evidence>
<evidence type="ECO:0000256" key="8">
    <source>
        <dbReference type="PIRSR" id="PIRSR004682-1"/>
    </source>
</evidence>
<keyword evidence="10" id="KW-0460">Magnesium</keyword>
<dbReference type="Pfam" id="PF00702">
    <property type="entry name" value="Hydrolase"/>
    <property type="match status" value="1"/>
</dbReference>
<feature type="site" description="Stabilizes the phosphoryl group" evidence="9">
    <location>
        <position position="106"/>
    </location>
</feature>
<dbReference type="GO" id="GO:0046872">
    <property type="term" value="F:metal ion binding"/>
    <property type="evidence" value="ECO:0007669"/>
    <property type="project" value="UniProtKB-KW"/>
</dbReference>
<dbReference type="PANTHER" id="PTHR42891:SF1">
    <property type="entry name" value="D-GLYCERO-BETA-D-MANNO-HEPTOSE-1,7-BISPHOSPHATE 7-PHOSPHATASE"/>
    <property type="match status" value="1"/>
</dbReference>
<dbReference type="InterPro" id="IPR004446">
    <property type="entry name" value="Heptose_bisP_phosphatase"/>
</dbReference>
<keyword evidence="5 7" id="KW-0119">Carbohydrate metabolism</keyword>
<organism evidence="11">
    <name type="scientific">Roseihalotalea indica</name>
    <dbReference type="NCBI Taxonomy" id="2867963"/>
    <lineage>
        <taxon>Bacteria</taxon>
        <taxon>Pseudomonadati</taxon>
        <taxon>Bacteroidota</taxon>
        <taxon>Cytophagia</taxon>
        <taxon>Cytophagales</taxon>
        <taxon>Catalimonadaceae</taxon>
        <taxon>Roseihalotalea</taxon>
    </lineage>
</organism>
<dbReference type="Gene3D" id="3.40.50.1000">
    <property type="entry name" value="HAD superfamily/HAD-like"/>
    <property type="match status" value="1"/>
</dbReference>
<dbReference type="EC" id="3.1.3.-" evidence="7"/>
<evidence type="ECO:0000256" key="1">
    <source>
        <dbReference type="ARBA" id="ARBA00004496"/>
    </source>
</evidence>
<proteinExistence type="inferred from homology"/>
<dbReference type="NCBIfam" id="TIGR01662">
    <property type="entry name" value="HAD-SF-IIIA"/>
    <property type="match status" value="1"/>
</dbReference>
<evidence type="ECO:0000313" key="11">
    <source>
        <dbReference type="EMBL" id="WKN39347.1"/>
    </source>
</evidence>
<evidence type="ECO:0000256" key="3">
    <source>
        <dbReference type="ARBA" id="ARBA00022723"/>
    </source>
</evidence>
<reference evidence="11" key="1">
    <citation type="journal article" date="2023" name="Comput. Struct. Biotechnol. J.">
        <title>Discovery of a novel marine Bacteroidetes with a rich repertoire of carbohydrate-active enzymes.</title>
        <authorList>
            <person name="Chen B."/>
            <person name="Liu G."/>
            <person name="Chen Q."/>
            <person name="Wang H."/>
            <person name="Liu L."/>
            <person name="Tang K."/>
        </authorList>
    </citation>
    <scope>NUCLEOTIDE SEQUENCE</scope>
    <source>
        <strain evidence="11">TK19036</strain>
    </source>
</reference>
<dbReference type="GO" id="GO:0005975">
    <property type="term" value="P:carbohydrate metabolic process"/>
    <property type="evidence" value="ECO:0007669"/>
    <property type="project" value="InterPro"/>
</dbReference>
<comment type="subcellular location">
    <subcellularLocation>
        <location evidence="1 7">Cytoplasm</location>
    </subcellularLocation>
</comment>
<feature type="binding site" evidence="10">
    <location>
        <position position="14"/>
    </location>
    <ligand>
        <name>Mg(2+)</name>
        <dbReference type="ChEBI" id="CHEBI:18420"/>
    </ligand>
</feature>
<feature type="binding site" evidence="10">
    <location>
        <position position="131"/>
    </location>
    <ligand>
        <name>Mg(2+)</name>
        <dbReference type="ChEBI" id="CHEBI:18420"/>
    </ligand>
</feature>
<evidence type="ECO:0000256" key="4">
    <source>
        <dbReference type="ARBA" id="ARBA00022801"/>
    </source>
</evidence>
<comment type="similarity">
    <text evidence="7">Belongs to the gmhB family.</text>
</comment>
<feature type="binding site" evidence="10">
    <location>
        <position position="16"/>
    </location>
    <ligand>
        <name>Mg(2+)</name>
        <dbReference type="ChEBI" id="CHEBI:18420"/>
    </ligand>
</feature>
<dbReference type="InterPro" id="IPR006543">
    <property type="entry name" value="Histidinol-phos"/>
</dbReference>
<dbReference type="GO" id="GO:0016791">
    <property type="term" value="F:phosphatase activity"/>
    <property type="evidence" value="ECO:0007669"/>
    <property type="project" value="InterPro"/>
</dbReference>
<dbReference type="SUPFAM" id="SSF56784">
    <property type="entry name" value="HAD-like"/>
    <property type="match status" value="1"/>
</dbReference>
<dbReference type="InterPro" id="IPR006549">
    <property type="entry name" value="HAD-SF_hydro_IIIA"/>
</dbReference>
<sequence length="181" mass="20559">MLKPMTKEACVFLDRDGVLNKDRVNYAYELETFKILPGVPAALRALRNAGFRRVVITNQSGIAKGIYTREQMHRCHDFLQMTTGHLIEKIYYAPHHQSVTESLTRKPDSLMFEKAIARFNVDIDRSWMVGDAERDLIPASKVGLKTIKIAKEPVKTIGQFTVSDLPEAVKLILDRISEESL</sequence>
<dbReference type="GO" id="GO:0005737">
    <property type="term" value="C:cytoplasm"/>
    <property type="evidence" value="ECO:0007669"/>
    <property type="project" value="UniProtKB-SubCell"/>
</dbReference>
<keyword evidence="4 7" id="KW-0378">Hydrolase</keyword>
<dbReference type="InterPro" id="IPR023214">
    <property type="entry name" value="HAD_sf"/>
</dbReference>
<dbReference type="PIRSF" id="PIRSF004682">
    <property type="entry name" value="GmhB"/>
    <property type="match status" value="1"/>
</dbReference>
<dbReference type="AlphaFoldDB" id="A0AA49GRN0"/>
<keyword evidence="3 10" id="KW-0479">Metal-binding</keyword>
<evidence type="ECO:0000256" key="10">
    <source>
        <dbReference type="PIRSR" id="PIRSR004682-4"/>
    </source>
</evidence>
<evidence type="ECO:0000256" key="9">
    <source>
        <dbReference type="PIRSR" id="PIRSR004682-3"/>
    </source>
</evidence>
<dbReference type="NCBIfam" id="TIGR01656">
    <property type="entry name" value="Histidinol-ppas"/>
    <property type="match status" value="1"/>
</dbReference>
<keyword evidence="2 7" id="KW-0963">Cytoplasm</keyword>
<gene>
    <name evidence="11" type="ORF">K4G66_11660</name>
</gene>
<evidence type="ECO:0000256" key="6">
    <source>
        <dbReference type="ARBA" id="ARBA00031828"/>
    </source>
</evidence>
<dbReference type="InterPro" id="IPR036412">
    <property type="entry name" value="HAD-like_sf"/>
</dbReference>
<comment type="cofactor">
    <cofactor evidence="10">
        <name>Mg(2+)</name>
        <dbReference type="ChEBI" id="CHEBI:18420"/>
    </cofactor>
</comment>